<evidence type="ECO:0000256" key="1">
    <source>
        <dbReference type="SAM" id="Phobius"/>
    </source>
</evidence>
<evidence type="ECO:0000313" key="2">
    <source>
        <dbReference type="EMBL" id="KRL22313.1"/>
    </source>
</evidence>
<keyword evidence="3" id="KW-1185">Reference proteome</keyword>
<dbReference type="PATRIC" id="fig|1423766.4.peg.2815"/>
<evidence type="ECO:0000313" key="3">
    <source>
        <dbReference type="Proteomes" id="UP000051439"/>
    </source>
</evidence>
<accession>A0A0R1NRH0</accession>
<sequence>MRIKENVMIKIMRYFFGIRGVLDERNIKKVNQLALNAFVYLRLYVLLTSLVIPFLPDRLLNRSMFIMFAFANLVIGYGGVSLYVMHKISRLKLNYREVAAVEYPSAVRQAIIHGAWVGAVEGIVFYGVLGRINGWTSLVTIGFGILGLVMGWTTDTQREIGHTVKIEE</sequence>
<protein>
    <recommendedName>
        <fullName evidence="4">DUF3278 domain-containing protein</fullName>
    </recommendedName>
</protein>
<keyword evidence="1" id="KW-1133">Transmembrane helix</keyword>
<dbReference type="Proteomes" id="UP000051439">
    <property type="component" value="Unassembled WGS sequence"/>
</dbReference>
<evidence type="ECO:0008006" key="4">
    <source>
        <dbReference type="Google" id="ProtNLM"/>
    </source>
</evidence>
<dbReference type="AlphaFoldDB" id="A0A0R1NRH0"/>
<feature type="transmembrane region" description="Helical" evidence="1">
    <location>
        <begin position="33"/>
        <end position="52"/>
    </location>
</feature>
<dbReference type="EMBL" id="AZEB01000008">
    <property type="protein sequence ID" value="KRL22313.1"/>
    <property type="molecule type" value="Genomic_DNA"/>
</dbReference>
<keyword evidence="1" id="KW-0812">Transmembrane</keyword>
<gene>
    <name evidence="2" type="ORF">FC98_GL002695</name>
</gene>
<organism evidence="2 3">
    <name type="scientific">Lentilactobacillus kisonensis DSM 19906 = JCM 15041</name>
    <dbReference type="NCBI Taxonomy" id="1423766"/>
    <lineage>
        <taxon>Bacteria</taxon>
        <taxon>Bacillati</taxon>
        <taxon>Bacillota</taxon>
        <taxon>Bacilli</taxon>
        <taxon>Lactobacillales</taxon>
        <taxon>Lactobacillaceae</taxon>
        <taxon>Lentilactobacillus</taxon>
    </lineage>
</organism>
<proteinExistence type="predicted"/>
<dbReference type="Pfam" id="PF11683">
    <property type="entry name" value="DUF3278"/>
    <property type="match status" value="1"/>
</dbReference>
<keyword evidence="1" id="KW-0472">Membrane</keyword>
<feature type="transmembrane region" description="Helical" evidence="1">
    <location>
        <begin position="64"/>
        <end position="85"/>
    </location>
</feature>
<reference evidence="2 3" key="1">
    <citation type="journal article" date="2015" name="Genome Announc.">
        <title>Expanding the biotechnology potential of lactobacilli through comparative genomics of 213 strains and associated genera.</title>
        <authorList>
            <person name="Sun Z."/>
            <person name="Harris H.M."/>
            <person name="McCann A."/>
            <person name="Guo C."/>
            <person name="Argimon S."/>
            <person name="Zhang W."/>
            <person name="Yang X."/>
            <person name="Jeffery I.B."/>
            <person name="Cooney J.C."/>
            <person name="Kagawa T.F."/>
            <person name="Liu W."/>
            <person name="Song Y."/>
            <person name="Salvetti E."/>
            <person name="Wrobel A."/>
            <person name="Rasinkangas P."/>
            <person name="Parkhill J."/>
            <person name="Rea M.C."/>
            <person name="O'Sullivan O."/>
            <person name="Ritari J."/>
            <person name="Douillard F.P."/>
            <person name="Paul Ross R."/>
            <person name="Yang R."/>
            <person name="Briner A.E."/>
            <person name="Felis G.E."/>
            <person name="de Vos W.M."/>
            <person name="Barrangou R."/>
            <person name="Klaenhammer T.R."/>
            <person name="Caufield P.W."/>
            <person name="Cui Y."/>
            <person name="Zhang H."/>
            <person name="O'Toole P.W."/>
        </authorList>
    </citation>
    <scope>NUCLEOTIDE SEQUENCE [LARGE SCALE GENOMIC DNA]</scope>
    <source>
        <strain evidence="2 3">DSM 19906</strain>
    </source>
</reference>
<name>A0A0R1NRH0_9LACO</name>
<feature type="transmembrane region" description="Helical" evidence="1">
    <location>
        <begin position="135"/>
        <end position="153"/>
    </location>
</feature>
<dbReference type="RefSeq" id="WP_235803588.1">
    <property type="nucleotide sequence ID" value="NZ_AZEB01000008.1"/>
</dbReference>
<dbReference type="InterPro" id="IPR021697">
    <property type="entry name" value="DUF3278"/>
</dbReference>
<comment type="caution">
    <text evidence="2">The sequence shown here is derived from an EMBL/GenBank/DDBJ whole genome shotgun (WGS) entry which is preliminary data.</text>
</comment>